<comment type="caution">
    <text evidence="1">The sequence shown here is derived from an EMBL/GenBank/DDBJ whole genome shotgun (WGS) entry which is preliminary data.</text>
</comment>
<name>A0A763CBQ2_SALER</name>
<accession>A0A763CBQ2</accession>
<gene>
    <name evidence="1" type="ORF">G8445_000014</name>
</gene>
<organism evidence="1">
    <name type="scientific">Salmonella enterica</name>
    <name type="common">Salmonella choleraesuis</name>
    <dbReference type="NCBI Taxonomy" id="28901"/>
    <lineage>
        <taxon>Bacteria</taxon>
        <taxon>Pseudomonadati</taxon>
        <taxon>Pseudomonadota</taxon>
        <taxon>Gammaproteobacteria</taxon>
        <taxon>Enterobacterales</taxon>
        <taxon>Enterobacteriaceae</taxon>
        <taxon>Salmonella</taxon>
    </lineage>
</organism>
<reference evidence="1" key="2">
    <citation type="submission" date="2020-02" db="EMBL/GenBank/DDBJ databases">
        <authorList>
            <consortium name="NCBI Pathogen Detection Project"/>
        </authorList>
    </citation>
    <scope>NUCLEOTIDE SEQUENCE</scope>
    <source>
        <strain evidence="1">MA.MC_05-0132</strain>
    </source>
</reference>
<sequence>MKCYIRNVLLINPSTTNGNIDYNCLEVVVRNYPKHERALVYVKEDDSCIKSLIGNVERIYTINNCLFGDISFTIDWKFVVSNLVYKPFPLATISGIFDTPDFTHLDEIEFIDNESDACSDAIDLSKICGEQEYAYWMFNRPHYDSSQEATQTETDALFKKKYDDVNSGFIGTVESTDSKRKEPVITFDNEGQDIGNGILRYGHYKNGALMGYVIIKVTEFGGNNRHQESLDILGKFTEHQRKNNKVITRSIEMYVDDTEMKNLSEDERQKRLKDLRDLSRKS</sequence>
<dbReference type="EMBL" id="DAAYGO010000001">
    <property type="protein sequence ID" value="HAG4154800.1"/>
    <property type="molecule type" value="Genomic_DNA"/>
</dbReference>
<evidence type="ECO:0000313" key="1">
    <source>
        <dbReference type="EMBL" id="HAG4154800.1"/>
    </source>
</evidence>
<dbReference type="AlphaFoldDB" id="A0A763CBQ2"/>
<proteinExistence type="predicted"/>
<protein>
    <submittedName>
        <fullName evidence="1">Uncharacterized protein</fullName>
    </submittedName>
</protein>
<reference evidence="1" key="1">
    <citation type="journal article" date="2018" name="Genome Biol.">
        <title>SKESA: strategic k-mer extension for scrupulous assemblies.</title>
        <authorList>
            <person name="Souvorov A."/>
            <person name="Agarwala R."/>
            <person name="Lipman D.J."/>
        </authorList>
    </citation>
    <scope>NUCLEOTIDE SEQUENCE</scope>
    <source>
        <strain evidence="1">MA.MC_05-0132</strain>
    </source>
</reference>